<dbReference type="PANTHER" id="PTHR33064">
    <property type="entry name" value="POL PROTEIN"/>
    <property type="match status" value="1"/>
</dbReference>
<dbReference type="PaxDb" id="67767-A0A0J7KAR4"/>
<proteinExistence type="predicted"/>
<dbReference type="InterPro" id="IPR051320">
    <property type="entry name" value="Viral_Replic_Matur_Polypro"/>
</dbReference>
<evidence type="ECO:0000313" key="4">
    <source>
        <dbReference type="Proteomes" id="UP000036403"/>
    </source>
</evidence>
<evidence type="ECO:0000259" key="2">
    <source>
        <dbReference type="Pfam" id="PF17919"/>
    </source>
</evidence>
<dbReference type="OrthoDB" id="115435at2759"/>
<keyword evidence="4" id="KW-1185">Reference proteome</keyword>
<dbReference type="InterPro" id="IPR041577">
    <property type="entry name" value="RT_RNaseH_2"/>
</dbReference>
<dbReference type="Gene3D" id="3.30.70.270">
    <property type="match status" value="1"/>
</dbReference>
<dbReference type="FunFam" id="3.30.70.270:FF:000020">
    <property type="entry name" value="Transposon Tf2-6 polyprotein-like Protein"/>
    <property type="match status" value="1"/>
</dbReference>
<dbReference type="InterPro" id="IPR043128">
    <property type="entry name" value="Rev_trsase/Diguanyl_cyclase"/>
</dbReference>
<evidence type="ECO:0000256" key="1">
    <source>
        <dbReference type="ARBA" id="ARBA00012493"/>
    </source>
</evidence>
<dbReference type="AlphaFoldDB" id="A0A0J7KAR4"/>
<protein>
    <recommendedName>
        <fullName evidence="1">RNA-directed DNA polymerase</fullName>
        <ecNumber evidence="1">2.7.7.49</ecNumber>
    </recommendedName>
</protein>
<comment type="caution">
    <text evidence="3">The sequence shown here is derived from an EMBL/GenBank/DDBJ whole genome shotgun (WGS) entry which is preliminary data.</text>
</comment>
<accession>A0A0J7KAR4</accession>
<gene>
    <name evidence="3" type="ORF">RF55_13349</name>
</gene>
<dbReference type="Pfam" id="PF17919">
    <property type="entry name" value="RT_RNaseH_2"/>
    <property type="match status" value="1"/>
</dbReference>
<dbReference type="PANTHER" id="PTHR33064:SF37">
    <property type="entry name" value="RIBONUCLEASE H"/>
    <property type="match status" value="1"/>
</dbReference>
<dbReference type="STRING" id="67767.A0A0J7KAR4"/>
<dbReference type="InterPro" id="IPR043502">
    <property type="entry name" value="DNA/RNA_pol_sf"/>
</dbReference>
<organism evidence="3 4">
    <name type="scientific">Lasius niger</name>
    <name type="common">Black garden ant</name>
    <dbReference type="NCBI Taxonomy" id="67767"/>
    <lineage>
        <taxon>Eukaryota</taxon>
        <taxon>Metazoa</taxon>
        <taxon>Ecdysozoa</taxon>
        <taxon>Arthropoda</taxon>
        <taxon>Hexapoda</taxon>
        <taxon>Insecta</taxon>
        <taxon>Pterygota</taxon>
        <taxon>Neoptera</taxon>
        <taxon>Endopterygota</taxon>
        <taxon>Hymenoptera</taxon>
        <taxon>Apocrita</taxon>
        <taxon>Aculeata</taxon>
        <taxon>Formicoidea</taxon>
        <taxon>Formicidae</taxon>
        <taxon>Formicinae</taxon>
        <taxon>Lasius</taxon>
        <taxon>Lasius</taxon>
    </lineage>
</organism>
<feature type="domain" description="Reverse transcriptase/retrotransposon-derived protein RNase H-like" evidence="2">
    <location>
        <begin position="78"/>
        <end position="136"/>
    </location>
</feature>
<dbReference type="EC" id="2.7.7.49" evidence="1"/>
<name>A0A0J7KAR4_LASNI</name>
<dbReference type="Proteomes" id="UP000036403">
    <property type="component" value="Unassembled WGS sequence"/>
</dbReference>
<evidence type="ECO:0000313" key="3">
    <source>
        <dbReference type="EMBL" id="KMQ87377.1"/>
    </source>
</evidence>
<dbReference type="GO" id="GO:0003964">
    <property type="term" value="F:RNA-directed DNA polymerase activity"/>
    <property type="evidence" value="ECO:0007669"/>
    <property type="project" value="UniProtKB-EC"/>
</dbReference>
<dbReference type="SUPFAM" id="SSF56672">
    <property type="entry name" value="DNA/RNA polymerases"/>
    <property type="match status" value="1"/>
</dbReference>
<sequence>MSVLEKSVEYLGYVLSPTGITISPRHVEAIKKFPISKKMVDVQRFLGLTNHFRKFIKDYASKAKPLSDLLRTSSKFDFNEKCINAFKNLKEELMIFPVLRLYNPQFKTELHTDASNLVLAGILLQKQNTNHWAPIARQRIKLK</sequence>
<reference evidence="3 4" key="1">
    <citation type="submission" date="2015-04" db="EMBL/GenBank/DDBJ databases">
        <title>Lasius niger genome sequencing.</title>
        <authorList>
            <person name="Konorov E.A."/>
            <person name="Nikitin M.A."/>
            <person name="Kirill M.V."/>
            <person name="Chang P."/>
        </authorList>
    </citation>
    <scope>NUCLEOTIDE SEQUENCE [LARGE SCALE GENOMIC DNA]</scope>
    <source>
        <tissue evidence="3">Whole</tissue>
    </source>
</reference>
<dbReference type="EMBL" id="LBMM01010578">
    <property type="protein sequence ID" value="KMQ87377.1"/>
    <property type="molecule type" value="Genomic_DNA"/>
</dbReference>